<evidence type="ECO:0000256" key="1">
    <source>
        <dbReference type="SAM" id="MobiDB-lite"/>
    </source>
</evidence>
<dbReference type="Pfam" id="PF03417">
    <property type="entry name" value="AAT"/>
    <property type="match status" value="1"/>
</dbReference>
<sequence length="404" mass="45109">MKYFTTSIFTILMLTICINSFSQQPEIKIGNTKNVPVIELQGNGRQRGLQHGKVLKTEIAEVFLKWKNSIQNDSKQNADTVITAFLKATNFEPAIRKHTPEIYEEIKGIAESSGQSFRDVLCFQLVDEFWVYIDRLNNIKKHHCSDIGVAATNTHPAYVSQNMDLESYMNGYQILLHIAPTSNEPEQYILSCSGLVALNGVNSKGIGLCMNTLMELTASTDGLPVSCIIRGVLAQKNGKSALKFLKTVPHASGQNYILGTFDKVYDFEASANKVVRYLPDPSNEALVYHTNHPISNDDVKPWYQAFQKKLLSDEANDDNSVIRLASLKNRLNIPVTKITDNVLKEAFRAKDDPKNPVCRTFQEGKSGFTFSSVIFTLGKNPSIQLTNGSPDQSEYDLHKFTSGK</sequence>
<name>A0A2U1JSR9_9FLAO</name>
<dbReference type="OrthoDB" id="8109453at2"/>
<dbReference type="Gene3D" id="1.10.10.2120">
    <property type="match status" value="1"/>
</dbReference>
<protein>
    <recommendedName>
        <fullName evidence="2">Peptidase C45 hydrolase domain-containing protein</fullName>
    </recommendedName>
</protein>
<evidence type="ECO:0000313" key="3">
    <source>
        <dbReference type="EMBL" id="PWA08246.1"/>
    </source>
</evidence>
<evidence type="ECO:0000313" key="4">
    <source>
        <dbReference type="Proteomes" id="UP000245618"/>
    </source>
</evidence>
<dbReference type="PANTHER" id="PTHR34180:SF1">
    <property type="entry name" value="BETA-ALANYL-DOPAMINE_CARCININE HYDROLASE"/>
    <property type="match status" value="1"/>
</dbReference>
<dbReference type="Proteomes" id="UP000245618">
    <property type="component" value="Unassembled WGS sequence"/>
</dbReference>
<dbReference type="Gene3D" id="3.60.60.10">
    <property type="entry name" value="Penicillin V Acylase, Chain A"/>
    <property type="match status" value="1"/>
</dbReference>
<dbReference type="InterPro" id="IPR047794">
    <property type="entry name" value="C45_proenzyme-like"/>
</dbReference>
<feature type="compositionally biased region" description="Basic and acidic residues" evidence="1">
    <location>
        <begin position="395"/>
        <end position="404"/>
    </location>
</feature>
<feature type="region of interest" description="Disordered" evidence="1">
    <location>
        <begin position="385"/>
        <end position="404"/>
    </location>
</feature>
<dbReference type="EMBL" id="QCZH01000015">
    <property type="protein sequence ID" value="PWA08246.1"/>
    <property type="molecule type" value="Genomic_DNA"/>
</dbReference>
<dbReference type="InterPro" id="IPR005079">
    <property type="entry name" value="Peptidase_C45_hydrolase"/>
</dbReference>
<dbReference type="PANTHER" id="PTHR34180">
    <property type="entry name" value="PEPTIDASE C45"/>
    <property type="match status" value="1"/>
</dbReference>
<dbReference type="InterPro" id="IPR047801">
    <property type="entry name" value="Peptidase_C45"/>
</dbReference>
<comment type="caution">
    <text evidence="3">The sequence shown here is derived from an EMBL/GenBank/DDBJ whole genome shotgun (WGS) entry which is preliminary data.</text>
</comment>
<gene>
    <name evidence="3" type="ORF">DB891_12675</name>
</gene>
<evidence type="ECO:0000259" key="2">
    <source>
        <dbReference type="Pfam" id="PF03417"/>
    </source>
</evidence>
<reference evidence="3 4" key="1">
    <citation type="submission" date="2018-04" db="EMBL/GenBank/DDBJ databases">
        <title>Flavobacterium sp. nov., isolated from glacier ice.</title>
        <authorList>
            <person name="Liu Q."/>
            <person name="Xin Y.-H."/>
        </authorList>
    </citation>
    <scope>NUCLEOTIDE SEQUENCE [LARGE SCALE GENOMIC DNA]</scope>
    <source>
        <strain evidence="3 4">LB2P30</strain>
    </source>
</reference>
<keyword evidence="4" id="KW-1185">Reference proteome</keyword>
<dbReference type="NCBIfam" id="NF040521">
    <property type="entry name" value="C45_proenzyme"/>
    <property type="match status" value="1"/>
</dbReference>
<dbReference type="AlphaFoldDB" id="A0A2U1JSR9"/>
<proteinExistence type="predicted"/>
<dbReference type="RefSeq" id="WP_116763946.1">
    <property type="nucleotide sequence ID" value="NZ_QCZH01000015.1"/>
</dbReference>
<feature type="domain" description="Peptidase C45 hydrolase" evidence="2">
    <location>
        <begin position="198"/>
        <end position="366"/>
    </location>
</feature>
<accession>A0A2U1JSR9</accession>
<organism evidence="3 4">
    <name type="scientific">Flavobacterium laiguense</name>
    <dbReference type="NCBI Taxonomy" id="2169409"/>
    <lineage>
        <taxon>Bacteria</taxon>
        <taxon>Pseudomonadati</taxon>
        <taxon>Bacteroidota</taxon>
        <taxon>Flavobacteriia</taxon>
        <taxon>Flavobacteriales</taxon>
        <taxon>Flavobacteriaceae</taxon>
        <taxon>Flavobacterium</taxon>
    </lineage>
</organism>